<dbReference type="Gene3D" id="3.90.550.10">
    <property type="entry name" value="Spore Coat Polysaccharide Biosynthesis Protein SpsA, Chain A"/>
    <property type="match status" value="1"/>
</dbReference>
<feature type="compositionally biased region" description="Gly residues" evidence="7">
    <location>
        <begin position="549"/>
        <end position="560"/>
    </location>
</feature>
<proteinExistence type="inferred from homology"/>
<dbReference type="InterPro" id="IPR029044">
    <property type="entry name" value="Nucleotide-diphossugar_trans"/>
</dbReference>
<dbReference type="RefSeq" id="WP_189176188.1">
    <property type="nucleotide sequence ID" value="NZ_BMNG01000013.1"/>
</dbReference>
<dbReference type="InterPro" id="IPR051612">
    <property type="entry name" value="Teichoic_Acid_Biosynth"/>
</dbReference>
<dbReference type="Gene3D" id="3.40.50.12580">
    <property type="match status" value="1"/>
</dbReference>
<feature type="region of interest" description="Disordered" evidence="7">
    <location>
        <begin position="549"/>
        <end position="573"/>
    </location>
</feature>
<evidence type="ECO:0000256" key="5">
    <source>
        <dbReference type="ARBA" id="ARBA00022944"/>
    </source>
</evidence>
<dbReference type="Pfam" id="PF00535">
    <property type="entry name" value="Glycos_transf_2"/>
    <property type="match status" value="1"/>
</dbReference>
<dbReference type="PANTHER" id="PTHR37316">
    <property type="entry name" value="TEICHOIC ACID GLYCEROL-PHOSPHATE PRIMASE"/>
    <property type="match status" value="1"/>
</dbReference>
<sequence length="1184" mass="130777">MQPRLSVVVPIYNVEEFLEECLESIARQDLGGGGGTVEGGGLEAVLVDDGSTDASTRIAREFATRDPRFVYVRQPNAGLSAARNTGVRHANPAAEYLTFVDSDDIVPQGAYARMIASLDASGSDFASGNVWRLTERGRSQAWQYQWLTASRTGTHISRDLALLADRVAWNKVFRRAFWDRHGFLFPEGRLYEDTPVMIPAHFLASSVDVLSDHVYYWRVREGSITRRRTDVKGVRDRIAACAHVSAFLGEHAPELKSTYDASCLRDDFVYFLEGLPMGGPEYRAAFLADTAEFLRTADPAILRKLPVDLRVKWHLVRERRTGELIELLDHERRGGKGAFDVRGSVLRYADHPGVDGIPRELTRLGRGELPAVARLGEATWDAYGRLRIRGYAYVRNLEATRPAESVKAGLLKSAHSRGRFRRVPTRTVPAPEATERSGQRLHCYDLSGFEMTFDPEQLKTGGKWRPGNWLLGVLVGGHRTIRRAAVRAQDGSRTQSLVRDLGDGVRLVLGFSKGRLVLRVQEYAARVDGHRGDGGDVVFLGTLTGAGAGARTGPRTGTGTGADPRTGAGALSGPVRPKALRLTHPGAGASFSYPVTVTDDRFEVRVRLADLEEVPPAEHHAPAQVEPPHGDRWHAVLELADGTRTSLAAVLDLPPGRYASGPGRELCATADDRGGLVVELTRRPVADRVAWTADDTLAVEGSAAEASWPSAELVLRHSGRDDEVTVPVELSGGRFRAVVAPGGGALREGRWYVFLREAGHGGAGVPVRVLASTGAELPDHQMIQGREFVAARRFGDRLMIEAGSVLRPAERGAYRRHRLRTEHYPRERTKNLRDAVLYFDGDSPRAVHEELVRRGTDVEHLWVTRDQQTRVPAGARGVEEHGAEWYEALARCRRVVTAGHLPDFFERREGQTVVQTWNGTPLKRIGTDLTDTLYADHGHLDLLPRLAAQWNVLVSPNRFATPHLGRALTYEGEVLEAGSPRNDVLFADDRQKVTERVRRELGLAPDKRIVLYAPTYRDHLGFGAGRFRYDPALDLRAAEQVLGDDHVLLVRKHPLTSGRIAGARAPFVRDVTAHPRTAELLLVADVLITDYSSLMFDFAHTGRPMLFHAYDLAHYRDTVRGFYLDFENRAPGPLLASTGEVVDALRDLDTVAARHADAYAAFREAYCDLDDGRAAARVADRLMR</sequence>
<protein>
    <recommendedName>
        <fullName evidence="8">Glycosyltransferase 2-like domain-containing protein</fullName>
    </recommendedName>
</protein>
<dbReference type="Gene3D" id="3.40.50.11820">
    <property type="match status" value="1"/>
</dbReference>
<dbReference type="InterPro" id="IPR043149">
    <property type="entry name" value="TagF_N"/>
</dbReference>
<comment type="caution">
    <text evidence="9">The sequence shown here is derived from an EMBL/GenBank/DDBJ whole genome shotgun (WGS) entry which is preliminary data.</text>
</comment>
<keyword evidence="3" id="KW-1003">Cell membrane</keyword>
<evidence type="ECO:0000256" key="6">
    <source>
        <dbReference type="ARBA" id="ARBA00023136"/>
    </source>
</evidence>
<dbReference type="Proteomes" id="UP000656881">
    <property type="component" value="Unassembled WGS sequence"/>
</dbReference>
<keyword evidence="10" id="KW-1185">Reference proteome</keyword>
<dbReference type="EMBL" id="BMNG01000013">
    <property type="protein sequence ID" value="GGO52587.1"/>
    <property type="molecule type" value="Genomic_DNA"/>
</dbReference>
<dbReference type="CDD" id="cd00761">
    <property type="entry name" value="Glyco_tranf_GTA_type"/>
    <property type="match status" value="1"/>
</dbReference>
<dbReference type="InterPro" id="IPR001173">
    <property type="entry name" value="Glyco_trans_2-like"/>
</dbReference>
<dbReference type="Pfam" id="PF04464">
    <property type="entry name" value="Glyphos_transf"/>
    <property type="match status" value="1"/>
</dbReference>
<comment type="similarity">
    <text evidence="2">Belongs to the CDP-glycerol glycerophosphotransferase family.</text>
</comment>
<name>A0ABQ2MIY2_9ACTN</name>
<organism evidence="9 10">
    <name type="scientific">Streptomyces lasiicapitis</name>
    <dbReference type="NCBI Taxonomy" id="1923961"/>
    <lineage>
        <taxon>Bacteria</taxon>
        <taxon>Bacillati</taxon>
        <taxon>Actinomycetota</taxon>
        <taxon>Actinomycetes</taxon>
        <taxon>Kitasatosporales</taxon>
        <taxon>Streptomycetaceae</taxon>
        <taxon>Streptomyces</taxon>
    </lineage>
</organism>
<dbReference type="InterPro" id="IPR007554">
    <property type="entry name" value="Glycerophosphate_synth"/>
</dbReference>
<keyword evidence="5" id="KW-0777">Teichoic acid biosynthesis</keyword>
<dbReference type="PANTHER" id="PTHR37316:SF3">
    <property type="entry name" value="TEICHOIC ACID GLYCEROL-PHOSPHATE TRANSFERASE"/>
    <property type="match status" value="1"/>
</dbReference>
<keyword evidence="6" id="KW-0472">Membrane</keyword>
<comment type="subcellular location">
    <subcellularLocation>
        <location evidence="1">Cell membrane</location>
        <topology evidence="1">Peripheral membrane protein</topology>
    </subcellularLocation>
</comment>
<dbReference type="SUPFAM" id="SSF53756">
    <property type="entry name" value="UDP-Glycosyltransferase/glycogen phosphorylase"/>
    <property type="match status" value="1"/>
</dbReference>
<evidence type="ECO:0000256" key="2">
    <source>
        <dbReference type="ARBA" id="ARBA00010488"/>
    </source>
</evidence>
<dbReference type="InterPro" id="IPR043148">
    <property type="entry name" value="TagF_C"/>
</dbReference>
<evidence type="ECO:0000259" key="8">
    <source>
        <dbReference type="Pfam" id="PF00535"/>
    </source>
</evidence>
<accession>A0ABQ2MIY2</accession>
<keyword evidence="4" id="KW-0808">Transferase</keyword>
<evidence type="ECO:0000256" key="7">
    <source>
        <dbReference type="SAM" id="MobiDB-lite"/>
    </source>
</evidence>
<dbReference type="SUPFAM" id="SSF53448">
    <property type="entry name" value="Nucleotide-diphospho-sugar transferases"/>
    <property type="match status" value="1"/>
</dbReference>
<evidence type="ECO:0000313" key="10">
    <source>
        <dbReference type="Proteomes" id="UP000656881"/>
    </source>
</evidence>
<evidence type="ECO:0000313" key="9">
    <source>
        <dbReference type="EMBL" id="GGO52587.1"/>
    </source>
</evidence>
<gene>
    <name evidence="9" type="ORF">GCM10012286_57980</name>
</gene>
<reference evidence="10" key="1">
    <citation type="journal article" date="2019" name="Int. J. Syst. Evol. Microbiol.">
        <title>The Global Catalogue of Microorganisms (GCM) 10K type strain sequencing project: providing services to taxonomists for standard genome sequencing and annotation.</title>
        <authorList>
            <consortium name="The Broad Institute Genomics Platform"/>
            <consortium name="The Broad Institute Genome Sequencing Center for Infectious Disease"/>
            <person name="Wu L."/>
            <person name="Ma J."/>
        </authorList>
    </citation>
    <scope>NUCLEOTIDE SEQUENCE [LARGE SCALE GENOMIC DNA]</scope>
    <source>
        <strain evidence="10">CGMCC 4.7349</strain>
    </source>
</reference>
<evidence type="ECO:0000256" key="1">
    <source>
        <dbReference type="ARBA" id="ARBA00004202"/>
    </source>
</evidence>
<feature type="domain" description="Glycosyltransferase 2-like" evidence="8">
    <location>
        <begin position="6"/>
        <end position="177"/>
    </location>
</feature>
<evidence type="ECO:0000256" key="3">
    <source>
        <dbReference type="ARBA" id="ARBA00022475"/>
    </source>
</evidence>
<evidence type="ECO:0000256" key="4">
    <source>
        <dbReference type="ARBA" id="ARBA00022679"/>
    </source>
</evidence>